<dbReference type="AlphaFoldDB" id="A0AAV9AZ39"/>
<gene>
    <name evidence="2" type="ORF">QJS04_geneDACA024838</name>
</gene>
<proteinExistence type="predicted"/>
<organism evidence="2 3">
    <name type="scientific">Acorus gramineus</name>
    <name type="common">Dwarf sweet flag</name>
    <dbReference type="NCBI Taxonomy" id="55184"/>
    <lineage>
        <taxon>Eukaryota</taxon>
        <taxon>Viridiplantae</taxon>
        <taxon>Streptophyta</taxon>
        <taxon>Embryophyta</taxon>
        <taxon>Tracheophyta</taxon>
        <taxon>Spermatophyta</taxon>
        <taxon>Magnoliopsida</taxon>
        <taxon>Liliopsida</taxon>
        <taxon>Acoraceae</taxon>
        <taxon>Acorus</taxon>
    </lineage>
</organism>
<protein>
    <recommendedName>
        <fullName evidence="4">Ribosomal protein L2</fullName>
    </recommendedName>
</protein>
<evidence type="ECO:0000313" key="2">
    <source>
        <dbReference type="EMBL" id="KAK1269405.1"/>
    </source>
</evidence>
<dbReference type="Proteomes" id="UP001179952">
    <property type="component" value="Unassembled WGS sequence"/>
</dbReference>
<feature type="region of interest" description="Disordered" evidence="1">
    <location>
        <begin position="38"/>
        <end position="65"/>
    </location>
</feature>
<evidence type="ECO:0008006" key="4">
    <source>
        <dbReference type="Google" id="ProtNLM"/>
    </source>
</evidence>
<sequence>MFMFIIHPQKSPRLERKKSPRFTIPITMECYTKPLRDLSIGKGDRHREGPSGRTIGVGRVGGVGR</sequence>
<evidence type="ECO:0000256" key="1">
    <source>
        <dbReference type="SAM" id="MobiDB-lite"/>
    </source>
</evidence>
<evidence type="ECO:0000313" key="3">
    <source>
        <dbReference type="Proteomes" id="UP001179952"/>
    </source>
</evidence>
<keyword evidence="3" id="KW-1185">Reference proteome</keyword>
<comment type="caution">
    <text evidence="2">The sequence shown here is derived from an EMBL/GenBank/DDBJ whole genome shotgun (WGS) entry which is preliminary data.</text>
</comment>
<name>A0AAV9AZ39_ACOGR</name>
<reference evidence="2" key="2">
    <citation type="submission" date="2023-06" db="EMBL/GenBank/DDBJ databases">
        <authorList>
            <person name="Ma L."/>
            <person name="Liu K.-W."/>
            <person name="Li Z."/>
            <person name="Hsiao Y.-Y."/>
            <person name="Qi Y."/>
            <person name="Fu T."/>
            <person name="Tang G."/>
            <person name="Zhang D."/>
            <person name="Sun W.-H."/>
            <person name="Liu D.-K."/>
            <person name="Li Y."/>
            <person name="Chen G.-Z."/>
            <person name="Liu X.-D."/>
            <person name="Liao X.-Y."/>
            <person name="Jiang Y.-T."/>
            <person name="Yu X."/>
            <person name="Hao Y."/>
            <person name="Huang J."/>
            <person name="Zhao X.-W."/>
            <person name="Ke S."/>
            <person name="Chen Y.-Y."/>
            <person name="Wu W.-L."/>
            <person name="Hsu J.-L."/>
            <person name="Lin Y.-F."/>
            <person name="Huang M.-D."/>
            <person name="Li C.-Y."/>
            <person name="Huang L."/>
            <person name="Wang Z.-W."/>
            <person name="Zhao X."/>
            <person name="Zhong W.-Y."/>
            <person name="Peng D.-H."/>
            <person name="Ahmad S."/>
            <person name="Lan S."/>
            <person name="Zhang J.-S."/>
            <person name="Tsai W.-C."/>
            <person name="Van De Peer Y."/>
            <person name="Liu Z.-J."/>
        </authorList>
    </citation>
    <scope>NUCLEOTIDE SEQUENCE</scope>
    <source>
        <strain evidence="2">SCP</strain>
        <tissue evidence="2">Leaves</tissue>
    </source>
</reference>
<dbReference type="EMBL" id="JAUJYN010000006">
    <property type="protein sequence ID" value="KAK1269405.1"/>
    <property type="molecule type" value="Genomic_DNA"/>
</dbReference>
<reference evidence="2" key="1">
    <citation type="journal article" date="2023" name="Nat. Commun.">
        <title>Diploid and tetraploid genomes of Acorus and the evolution of monocots.</title>
        <authorList>
            <person name="Ma L."/>
            <person name="Liu K.W."/>
            <person name="Li Z."/>
            <person name="Hsiao Y.Y."/>
            <person name="Qi Y."/>
            <person name="Fu T."/>
            <person name="Tang G.D."/>
            <person name="Zhang D."/>
            <person name="Sun W.H."/>
            <person name="Liu D.K."/>
            <person name="Li Y."/>
            <person name="Chen G.Z."/>
            <person name="Liu X.D."/>
            <person name="Liao X.Y."/>
            <person name="Jiang Y.T."/>
            <person name="Yu X."/>
            <person name="Hao Y."/>
            <person name="Huang J."/>
            <person name="Zhao X.W."/>
            <person name="Ke S."/>
            <person name="Chen Y.Y."/>
            <person name="Wu W.L."/>
            <person name="Hsu J.L."/>
            <person name="Lin Y.F."/>
            <person name="Huang M.D."/>
            <person name="Li C.Y."/>
            <person name="Huang L."/>
            <person name="Wang Z.W."/>
            <person name="Zhao X."/>
            <person name="Zhong W.Y."/>
            <person name="Peng D.H."/>
            <person name="Ahmad S."/>
            <person name="Lan S."/>
            <person name="Zhang J.S."/>
            <person name="Tsai W.C."/>
            <person name="Van de Peer Y."/>
            <person name="Liu Z.J."/>
        </authorList>
    </citation>
    <scope>NUCLEOTIDE SEQUENCE</scope>
    <source>
        <strain evidence="2">SCP</strain>
    </source>
</reference>
<accession>A0AAV9AZ39</accession>